<accession>A0A975S269</accession>
<evidence type="ECO:0000313" key="3">
    <source>
        <dbReference type="Proteomes" id="UP000679352"/>
    </source>
</evidence>
<reference evidence="2" key="1">
    <citation type="submission" date="2021-06" db="EMBL/GenBank/DDBJ databases">
        <title>Direct submission.</title>
        <authorList>
            <person name="Lee C.-S."/>
            <person name="Jin L."/>
        </authorList>
    </citation>
    <scope>NUCLEOTIDE SEQUENCE</scope>
    <source>
        <strain evidence="2">Con5</strain>
    </source>
</reference>
<dbReference type="KEGG" id="gfu:KM031_05565"/>
<dbReference type="Proteomes" id="UP000679352">
    <property type="component" value="Chromosome"/>
</dbReference>
<evidence type="ECO:0000256" key="1">
    <source>
        <dbReference type="SAM" id="Phobius"/>
    </source>
</evidence>
<keyword evidence="3" id="KW-1185">Reference proteome</keyword>
<dbReference type="EMBL" id="CP076361">
    <property type="protein sequence ID" value="QWK91357.1"/>
    <property type="molecule type" value="Genomic_DNA"/>
</dbReference>
<evidence type="ECO:0000313" key="2">
    <source>
        <dbReference type="EMBL" id="QWK91357.1"/>
    </source>
</evidence>
<sequence>MTPQDLDDLFAEARRTQAAAPPALIAQVLADAYAAQPVQAATAPRPQRHLWAKLAAVFGGSAALGGLATATLAGLWIGFAQPAPVTALSDALWQSEPLDLVELIPSLDGWITEG</sequence>
<gene>
    <name evidence="2" type="ORF">KM031_05565</name>
</gene>
<keyword evidence="1" id="KW-0472">Membrane</keyword>
<keyword evidence="1" id="KW-0812">Transmembrane</keyword>
<keyword evidence="1" id="KW-1133">Transmembrane helix</keyword>
<organism evidence="2 3">
    <name type="scientific">Gemmobacter fulvus</name>
    <dbReference type="NCBI Taxonomy" id="2840474"/>
    <lineage>
        <taxon>Bacteria</taxon>
        <taxon>Pseudomonadati</taxon>
        <taxon>Pseudomonadota</taxon>
        <taxon>Alphaproteobacteria</taxon>
        <taxon>Rhodobacterales</taxon>
        <taxon>Paracoccaceae</taxon>
        <taxon>Gemmobacter</taxon>
    </lineage>
</organism>
<feature type="transmembrane region" description="Helical" evidence="1">
    <location>
        <begin position="54"/>
        <end position="79"/>
    </location>
</feature>
<proteinExistence type="predicted"/>
<protein>
    <submittedName>
        <fullName evidence="2">Dihydroorotate dehydrogenase</fullName>
    </submittedName>
</protein>
<dbReference type="RefSeq" id="WP_215503548.1">
    <property type="nucleotide sequence ID" value="NZ_CP076361.1"/>
</dbReference>
<name>A0A975S269_9RHOB</name>
<dbReference type="AlphaFoldDB" id="A0A975S269"/>